<evidence type="ECO:0000313" key="1">
    <source>
        <dbReference type="EMBL" id="SDR04125.1"/>
    </source>
</evidence>
<dbReference type="EMBL" id="FNKL01000004">
    <property type="protein sequence ID" value="SDR04125.1"/>
    <property type="molecule type" value="Genomic_DNA"/>
</dbReference>
<organism evidence="1 2">
    <name type="scientific">Chryseobacterium soldanellicola</name>
    <dbReference type="NCBI Taxonomy" id="311333"/>
    <lineage>
        <taxon>Bacteria</taxon>
        <taxon>Pseudomonadati</taxon>
        <taxon>Bacteroidota</taxon>
        <taxon>Flavobacteriia</taxon>
        <taxon>Flavobacteriales</taxon>
        <taxon>Weeksellaceae</taxon>
        <taxon>Chryseobacterium group</taxon>
        <taxon>Chryseobacterium</taxon>
    </lineage>
</organism>
<reference evidence="2" key="1">
    <citation type="submission" date="2016-10" db="EMBL/GenBank/DDBJ databases">
        <authorList>
            <person name="Varghese N."/>
            <person name="Submissions S."/>
        </authorList>
    </citation>
    <scope>NUCLEOTIDE SEQUENCE [LARGE SCALE GENOMIC DNA]</scope>
    <source>
        <strain evidence="2">DSM 17072</strain>
    </source>
</reference>
<accession>A0A1H1FTC8</accession>
<proteinExistence type="predicted"/>
<sequence>MSSYYILDRSVHVKAGYTLRQLFICLTKKLADIGWLRKNDSYWAIAIMKIFGGSFIHYQKALLLLKGVPEYYLIGLVHNGLSLETDGSLQIKSTYVTGSSIFLKFTLVKLKM</sequence>
<keyword evidence="2" id="KW-1185">Reference proteome</keyword>
<dbReference type="AlphaFoldDB" id="A0A1H1FTC8"/>
<gene>
    <name evidence="1" type="ORF">SAMN05421664_3250</name>
</gene>
<evidence type="ECO:0000313" key="2">
    <source>
        <dbReference type="Proteomes" id="UP000199627"/>
    </source>
</evidence>
<protein>
    <submittedName>
        <fullName evidence="1">Uncharacterized protein</fullName>
    </submittedName>
</protein>
<name>A0A1H1FTC8_9FLAO</name>
<dbReference type="Proteomes" id="UP000199627">
    <property type="component" value="Unassembled WGS sequence"/>
</dbReference>